<reference evidence="1 2" key="1">
    <citation type="journal article" date="2019" name="Nat. Microbiol.">
        <title>Mediterranean grassland soil C-N compound turnover is dependent on rainfall and depth, and is mediated by genomically divergent microorganisms.</title>
        <authorList>
            <person name="Diamond S."/>
            <person name="Andeer P.F."/>
            <person name="Li Z."/>
            <person name="Crits-Christoph A."/>
            <person name="Burstein D."/>
            <person name="Anantharaman K."/>
            <person name="Lane K.R."/>
            <person name="Thomas B.C."/>
            <person name="Pan C."/>
            <person name="Northen T.R."/>
            <person name="Banfield J.F."/>
        </authorList>
    </citation>
    <scope>NUCLEOTIDE SEQUENCE [LARGE SCALE GENOMIC DNA]</scope>
    <source>
        <strain evidence="1">WS_2</strain>
    </source>
</reference>
<proteinExistence type="predicted"/>
<dbReference type="InterPro" id="IPR036102">
    <property type="entry name" value="OsmC/Ohrsf"/>
</dbReference>
<protein>
    <submittedName>
        <fullName evidence="1">OsmC family protein</fullName>
    </submittedName>
</protein>
<evidence type="ECO:0000313" key="1">
    <source>
        <dbReference type="EMBL" id="TMQ56544.1"/>
    </source>
</evidence>
<dbReference type="InterPro" id="IPR015946">
    <property type="entry name" value="KH_dom-like_a/b"/>
</dbReference>
<dbReference type="Gene3D" id="3.30.300.20">
    <property type="match status" value="1"/>
</dbReference>
<gene>
    <name evidence="1" type="ORF">E6K72_04915</name>
</gene>
<dbReference type="PANTHER" id="PTHR34352:SF1">
    <property type="entry name" value="PROTEIN YHFA"/>
    <property type="match status" value="1"/>
</dbReference>
<dbReference type="InterPro" id="IPR003718">
    <property type="entry name" value="OsmC/Ohr_fam"/>
</dbReference>
<name>A0A538SZ63_UNCEI</name>
<comment type="caution">
    <text evidence="1">The sequence shown here is derived from an EMBL/GenBank/DDBJ whole genome shotgun (WGS) entry which is preliminary data.</text>
</comment>
<dbReference type="EMBL" id="VBOS01000163">
    <property type="protein sequence ID" value="TMQ56544.1"/>
    <property type="molecule type" value="Genomic_DNA"/>
</dbReference>
<dbReference type="Pfam" id="PF02566">
    <property type="entry name" value="OsmC"/>
    <property type="match status" value="1"/>
</dbReference>
<dbReference type="Proteomes" id="UP000317716">
    <property type="component" value="Unassembled WGS sequence"/>
</dbReference>
<organism evidence="1 2">
    <name type="scientific">Eiseniibacteriota bacterium</name>
    <dbReference type="NCBI Taxonomy" id="2212470"/>
    <lineage>
        <taxon>Bacteria</taxon>
        <taxon>Candidatus Eiseniibacteriota</taxon>
    </lineage>
</organism>
<dbReference type="AlphaFoldDB" id="A0A538SZ63"/>
<dbReference type="PANTHER" id="PTHR34352">
    <property type="entry name" value="PROTEIN YHFA"/>
    <property type="match status" value="1"/>
</dbReference>
<accession>A0A538SZ63</accession>
<sequence>MSKSTAHLSLQTVETGLRFLVTTGKVSFTLESGPEATHPNPVQVVLGAVAGCSGMDVISLLRKKRQRVTGYEIEVSAERREEHPRAYTRIDILHRVRGHDLNAAAVEESIRLSDTKYCSVHAMLQPAVTLTSRFEILPAEHQTQGASP</sequence>
<dbReference type="SUPFAM" id="SSF82784">
    <property type="entry name" value="OsmC-like"/>
    <property type="match status" value="1"/>
</dbReference>
<evidence type="ECO:0000313" key="2">
    <source>
        <dbReference type="Proteomes" id="UP000317716"/>
    </source>
</evidence>